<dbReference type="SUPFAM" id="SSF159006">
    <property type="entry name" value="YopX-like"/>
    <property type="match status" value="1"/>
</dbReference>
<evidence type="ECO:0000313" key="3">
    <source>
        <dbReference type="Proteomes" id="UP000197781"/>
    </source>
</evidence>
<gene>
    <name evidence="2" type="ORF">BP422_13190</name>
</gene>
<dbReference type="InterPro" id="IPR019096">
    <property type="entry name" value="YopX_protein"/>
</dbReference>
<dbReference type="EMBL" id="CP018145">
    <property type="protein sequence ID" value="ASJ54428.1"/>
    <property type="molecule type" value="Genomic_DNA"/>
</dbReference>
<feature type="domain" description="YopX protein" evidence="1">
    <location>
        <begin position="40"/>
        <end position="139"/>
    </location>
</feature>
<evidence type="ECO:0000259" key="1">
    <source>
        <dbReference type="Pfam" id="PF09643"/>
    </source>
</evidence>
<dbReference type="Proteomes" id="UP000197781">
    <property type="component" value="Chromosome"/>
</dbReference>
<sequence length="139" mass="15724">MQAGREIEFRGMGVNGKWHYGYLNVVTDKRAGVPLGCYISNNAGMPFAYQVRPETVGQFVGQVDKTGERKIYEGDITKNKHGAIGVIKFHKSWGAFCFDTILGYNEEKELVRMSSAVPMWNEWSTLTIIGDIYENHELL</sequence>
<organism evidence="2 3">
    <name type="scientific">Brevibacillus formosus</name>
    <dbReference type="NCBI Taxonomy" id="54913"/>
    <lineage>
        <taxon>Bacteria</taxon>
        <taxon>Bacillati</taxon>
        <taxon>Bacillota</taxon>
        <taxon>Bacilli</taxon>
        <taxon>Bacillales</taxon>
        <taxon>Paenibacillaceae</taxon>
        <taxon>Brevibacillus</taxon>
    </lineage>
</organism>
<name>A0A220MHA6_9BACL</name>
<evidence type="ECO:0000313" key="2">
    <source>
        <dbReference type="EMBL" id="ASJ54428.1"/>
    </source>
</evidence>
<protein>
    <recommendedName>
        <fullName evidence="1">YopX protein domain-containing protein</fullName>
    </recommendedName>
</protein>
<dbReference type="Gene3D" id="2.30.30.290">
    <property type="entry name" value="YopX-like domains"/>
    <property type="match status" value="1"/>
</dbReference>
<proteinExistence type="predicted"/>
<reference evidence="2 3" key="1">
    <citation type="submission" date="2016-11" db="EMBL/GenBank/DDBJ databases">
        <authorList>
            <person name="Jaros S."/>
            <person name="Januszkiewicz K."/>
            <person name="Wedrychowicz H."/>
        </authorList>
    </citation>
    <scope>NUCLEOTIDE SEQUENCE [LARGE SCALE GENOMIC DNA]</scope>
    <source>
        <strain evidence="2 3">NF2</strain>
    </source>
</reference>
<dbReference type="AlphaFoldDB" id="A0A220MHA6"/>
<dbReference type="Pfam" id="PF09643">
    <property type="entry name" value="YopX"/>
    <property type="match status" value="1"/>
</dbReference>
<dbReference type="RefSeq" id="WP_088908175.1">
    <property type="nucleotide sequence ID" value="NZ_CP018145.1"/>
</dbReference>
<accession>A0A220MHA6</accession>
<dbReference type="KEGG" id="bfm:BP422_13190"/>
<dbReference type="InterPro" id="IPR023385">
    <property type="entry name" value="YopX-like_C"/>
</dbReference>